<evidence type="ECO:0008006" key="3">
    <source>
        <dbReference type="Google" id="ProtNLM"/>
    </source>
</evidence>
<evidence type="ECO:0000313" key="2">
    <source>
        <dbReference type="Proteomes" id="UP001432312"/>
    </source>
</evidence>
<gene>
    <name evidence="1" type="ORF">OHA91_02110</name>
</gene>
<keyword evidence="2" id="KW-1185">Reference proteome</keyword>
<organism evidence="1 2">
    <name type="scientific">Streptomyces erythrochromogenes</name>
    <dbReference type="NCBI Taxonomy" id="285574"/>
    <lineage>
        <taxon>Bacteria</taxon>
        <taxon>Bacillati</taxon>
        <taxon>Actinomycetota</taxon>
        <taxon>Actinomycetes</taxon>
        <taxon>Kitasatosporales</taxon>
        <taxon>Streptomycetaceae</taxon>
        <taxon>Streptomyces</taxon>
    </lineage>
</organism>
<reference evidence="1" key="1">
    <citation type="submission" date="2022-10" db="EMBL/GenBank/DDBJ databases">
        <title>The complete genomes of actinobacterial strains from the NBC collection.</title>
        <authorList>
            <person name="Joergensen T.S."/>
            <person name="Alvarez Arevalo M."/>
            <person name="Sterndorff E.B."/>
            <person name="Faurdal D."/>
            <person name="Vuksanovic O."/>
            <person name="Mourched A.-S."/>
            <person name="Charusanti P."/>
            <person name="Shaw S."/>
            <person name="Blin K."/>
            <person name="Weber T."/>
        </authorList>
    </citation>
    <scope>NUCLEOTIDE SEQUENCE</scope>
    <source>
        <strain evidence="1">NBC_00303</strain>
    </source>
</reference>
<dbReference type="EMBL" id="CP108036">
    <property type="protein sequence ID" value="WUN77387.1"/>
    <property type="molecule type" value="Genomic_DNA"/>
</dbReference>
<dbReference type="Proteomes" id="UP001432312">
    <property type="component" value="Chromosome"/>
</dbReference>
<evidence type="ECO:0000313" key="1">
    <source>
        <dbReference type="EMBL" id="WUN77387.1"/>
    </source>
</evidence>
<accession>A0ABZ1Q4V0</accession>
<name>A0ABZ1Q4V0_9ACTN</name>
<proteinExistence type="predicted"/>
<dbReference type="GeneID" id="95494792"/>
<sequence>MADWPAVQRTERTDTIVRRQRGRTTLASLATAALVTATATACGGPFQDLGPLPPRFSGPPLPADAVVSEMTSVLAAEGITVARQPSEVLGRCTERLMGRHAPATVDSALKAAVERARSERGWQAGPDLGNGTLTLTKGNWTALTALPSPEPGRGIESLVIVSLTCVDAGSPTATTTPTPAPTSS</sequence>
<protein>
    <recommendedName>
        <fullName evidence="3">Lipoprotein</fullName>
    </recommendedName>
</protein>
<dbReference type="RefSeq" id="WP_328738430.1">
    <property type="nucleotide sequence ID" value="NZ_CP108036.1"/>
</dbReference>